<evidence type="ECO:0000313" key="2">
    <source>
        <dbReference type="EMBL" id="CZR69883.1"/>
    </source>
</evidence>
<feature type="compositionally biased region" description="Polar residues" evidence="1">
    <location>
        <begin position="12"/>
        <end position="24"/>
    </location>
</feature>
<feature type="region of interest" description="Disordered" evidence="1">
    <location>
        <begin position="12"/>
        <end position="38"/>
    </location>
</feature>
<evidence type="ECO:0000313" key="3">
    <source>
        <dbReference type="Proteomes" id="UP000184330"/>
    </source>
</evidence>
<dbReference type="PANTHER" id="PTHR40619">
    <property type="entry name" value="FUNGAL STAND N-TERMINAL GOODBYE DOMAIN-CONTAINING PROTEIN"/>
    <property type="match status" value="1"/>
</dbReference>
<dbReference type="OrthoDB" id="5419927at2759"/>
<evidence type="ECO:0000256" key="1">
    <source>
        <dbReference type="SAM" id="MobiDB-lite"/>
    </source>
</evidence>
<dbReference type="Proteomes" id="UP000184330">
    <property type="component" value="Unassembled WGS sequence"/>
</dbReference>
<dbReference type="AlphaFoldDB" id="A0A1L7XXT5"/>
<name>A0A1L7XXT5_9HELO</name>
<proteinExistence type="predicted"/>
<dbReference type="PANTHER" id="PTHR40619:SF3">
    <property type="entry name" value="FUNGAL STAND N-TERMINAL GOODBYE DOMAIN-CONTAINING PROTEIN"/>
    <property type="match status" value="1"/>
</dbReference>
<keyword evidence="3" id="KW-1185">Reference proteome</keyword>
<gene>
    <name evidence="2" type="ORF">PAC_19783</name>
</gene>
<reference evidence="2 3" key="1">
    <citation type="submission" date="2016-03" db="EMBL/GenBank/DDBJ databases">
        <authorList>
            <person name="Ploux O."/>
        </authorList>
    </citation>
    <scope>NUCLEOTIDE SEQUENCE [LARGE SCALE GENOMIC DNA]</scope>
    <source>
        <strain evidence="2 3">UAMH 11012</strain>
    </source>
</reference>
<organism evidence="2 3">
    <name type="scientific">Phialocephala subalpina</name>
    <dbReference type="NCBI Taxonomy" id="576137"/>
    <lineage>
        <taxon>Eukaryota</taxon>
        <taxon>Fungi</taxon>
        <taxon>Dikarya</taxon>
        <taxon>Ascomycota</taxon>
        <taxon>Pezizomycotina</taxon>
        <taxon>Leotiomycetes</taxon>
        <taxon>Helotiales</taxon>
        <taxon>Mollisiaceae</taxon>
        <taxon>Phialocephala</taxon>
        <taxon>Phialocephala fortinii species complex</taxon>
    </lineage>
</organism>
<dbReference type="EMBL" id="FJOG01000083">
    <property type="protein sequence ID" value="CZR69883.1"/>
    <property type="molecule type" value="Genomic_DNA"/>
</dbReference>
<protein>
    <submittedName>
        <fullName evidence="2">Uncharacterized protein</fullName>
    </submittedName>
</protein>
<dbReference type="STRING" id="576137.A0A1L7XXT5"/>
<feature type="region of interest" description="Disordered" evidence="1">
    <location>
        <begin position="203"/>
        <end position="240"/>
    </location>
</feature>
<feature type="compositionally biased region" description="Acidic residues" evidence="1">
    <location>
        <begin position="210"/>
        <end position="240"/>
    </location>
</feature>
<accession>A0A1L7XXT5</accession>
<sequence>MVLPTTSAPVVRTFTSSDPANPSHNYRHRRASQAPQVPQLDRGAHIARAAGTWRISHNQDVLYLRAVAVLRDFDACTANEAALLRQSSFNAALLEQGLDLDIERIRKGNITHLCALFSTLVRRLPKDITLICIIDGISHYEVDEHEKGMLKALQCLLDLARDNGVAAVIKVLATSPTTTGLVQGRFEDDDEYFLSLAEVRDTGQRRGLGESDDSLENSDDSDEVEESEEEELADDEGGDD</sequence>